<evidence type="ECO:0000256" key="1">
    <source>
        <dbReference type="ARBA" id="ARBA00010116"/>
    </source>
</evidence>
<proteinExistence type="inferred from homology"/>
<evidence type="ECO:0000313" key="10">
    <source>
        <dbReference type="Proteomes" id="UP001629523"/>
    </source>
</evidence>
<dbReference type="InterPro" id="IPR051715">
    <property type="entry name" value="Intimin-Invasin_domain"/>
</dbReference>
<dbReference type="Pfam" id="PF09134">
    <property type="entry name" value="Invasin_D3"/>
    <property type="match status" value="4"/>
</dbReference>
<feature type="domain" description="Big-1" evidence="7">
    <location>
        <begin position="747"/>
        <end position="839"/>
    </location>
</feature>
<feature type="domain" description="LysM" evidence="8">
    <location>
        <begin position="59"/>
        <end position="108"/>
    </location>
</feature>
<feature type="region of interest" description="Disordered" evidence="6">
    <location>
        <begin position="1099"/>
        <end position="1119"/>
    </location>
</feature>
<keyword evidence="3" id="KW-0843">Virulence</keyword>
<dbReference type="EMBL" id="JBBEST010000006">
    <property type="protein sequence ID" value="MFM1347616.1"/>
    <property type="molecule type" value="Genomic_DNA"/>
</dbReference>
<dbReference type="PROSITE" id="PS51782">
    <property type="entry name" value="LYSM"/>
    <property type="match status" value="1"/>
</dbReference>
<dbReference type="SMART" id="SM00634">
    <property type="entry name" value="BID_1"/>
    <property type="match status" value="13"/>
</dbReference>
<dbReference type="RefSeq" id="WP_408573634.1">
    <property type="nucleotide sequence ID" value="NZ_JBBEST010000006.1"/>
</dbReference>
<feature type="domain" description="Big-1" evidence="7">
    <location>
        <begin position="1265"/>
        <end position="1360"/>
    </location>
</feature>
<dbReference type="InterPro" id="IPR008964">
    <property type="entry name" value="Invasin/intimin_cell_adhesion"/>
</dbReference>
<evidence type="ECO:0000256" key="4">
    <source>
        <dbReference type="ARBA" id="ARBA00023157"/>
    </source>
</evidence>
<feature type="domain" description="Big-1" evidence="7">
    <location>
        <begin position="954"/>
        <end position="1050"/>
    </location>
</feature>
<evidence type="ECO:0000256" key="5">
    <source>
        <dbReference type="ARBA" id="ARBA00029955"/>
    </source>
</evidence>
<dbReference type="Gene3D" id="2.40.160.160">
    <property type="entry name" value="Inverse autotransporter, beta-domain"/>
    <property type="match status" value="1"/>
</dbReference>
<dbReference type="Pfam" id="PF02368">
    <property type="entry name" value="Big_2"/>
    <property type="match status" value="1"/>
</dbReference>
<dbReference type="InterPro" id="IPR038177">
    <property type="entry name" value="IAT_beta_sf"/>
</dbReference>
<dbReference type="Gene3D" id="2.60.40.1080">
    <property type="match status" value="2"/>
</dbReference>
<dbReference type="InterPro" id="IPR013783">
    <property type="entry name" value="Ig-like_fold"/>
</dbReference>
<feature type="domain" description="Big-1" evidence="7">
    <location>
        <begin position="1569"/>
        <end position="1661"/>
    </location>
</feature>
<dbReference type="Pfam" id="PF02369">
    <property type="entry name" value="Big_1"/>
    <property type="match status" value="10"/>
</dbReference>
<dbReference type="InterPro" id="IPR015217">
    <property type="entry name" value="Invasin_dom_3"/>
</dbReference>
<feature type="domain" description="Big-1" evidence="7">
    <location>
        <begin position="1058"/>
        <end position="1152"/>
    </location>
</feature>
<organism evidence="9 10">
    <name type="scientific">Yersinia proxima</name>
    <dbReference type="NCBI Taxonomy" id="2890316"/>
    <lineage>
        <taxon>Bacteria</taxon>
        <taxon>Pseudomonadati</taxon>
        <taxon>Pseudomonadota</taxon>
        <taxon>Gammaproteobacteria</taxon>
        <taxon>Enterobacterales</taxon>
        <taxon>Yersiniaceae</taxon>
        <taxon>Yersinia</taxon>
    </lineage>
</organism>
<dbReference type="SUPFAM" id="SSF49373">
    <property type="entry name" value="Invasin/intimin cell-adhesion fragments"/>
    <property type="match status" value="16"/>
</dbReference>
<feature type="domain" description="Big-1" evidence="7">
    <location>
        <begin position="1467"/>
        <end position="1561"/>
    </location>
</feature>
<feature type="domain" description="Big-1" evidence="7">
    <location>
        <begin position="1669"/>
        <end position="1762"/>
    </location>
</feature>
<evidence type="ECO:0000313" key="9">
    <source>
        <dbReference type="EMBL" id="MFM1347616.1"/>
    </source>
</evidence>
<feature type="domain" description="Big-1" evidence="7">
    <location>
        <begin position="1365"/>
        <end position="1459"/>
    </location>
</feature>
<evidence type="ECO:0000256" key="6">
    <source>
        <dbReference type="SAM" id="MobiDB-lite"/>
    </source>
</evidence>
<dbReference type="PANTHER" id="PTHR39576">
    <property type="entry name" value="ATTACHING AND EFFACING PROTEIN HOMOLOG-RELATED-RELATED"/>
    <property type="match status" value="1"/>
</dbReference>
<dbReference type="InterPro" id="IPR003343">
    <property type="entry name" value="Big_2"/>
</dbReference>
<protein>
    <recommendedName>
        <fullName evidence="2">Intimin</fullName>
    </recommendedName>
    <alternativeName>
        <fullName evidence="5">Attaching and effacing protein</fullName>
    </alternativeName>
</protein>
<dbReference type="InterPro" id="IPR003344">
    <property type="entry name" value="Big_1_dom"/>
</dbReference>
<dbReference type="Gene3D" id="2.60.40.10">
    <property type="entry name" value="Immunoglobulins"/>
    <property type="match status" value="14"/>
</dbReference>
<comment type="similarity">
    <text evidence="1">Belongs to the intimin/invasin family.</text>
</comment>
<gene>
    <name evidence="9" type="ORF">WFP14_13775</name>
</gene>
<reference evidence="9 10" key="1">
    <citation type="journal article" date="2024" name="Infect. Genet. Evol.">
        <title>Characteristics and comparative genome analysis of Yersinia enterocolitica and related species associated with human infections in Switzerland 2019-2023.</title>
        <authorList>
            <person name="Stevens M.J.A."/>
            <person name="Horlbog J.A."/>
            <person name="Diethelm A."/>
            <person name="Stephan R."/>
            <person name="Nuesch-Inderbinen M."/>
        </authorList>
    </citation>
    <scope>NUCLEOTIDE SEQUENCE [LARGE SCALE GENOMIC DNA]</scope>
    <source>
        <strain evidence="9 10">N20-0302</strain>
    </source>
</reference>
<dbReference type="InterPro" id="IPR024519">
    <property type="entry name" value="IAT_beta"/>
</dbReference>
<evidence type="ECO:0000259" key="7">
    <source>
        <dbReference type="PROSITE" id="PS51127"/>
    </source>
</evidence>
<keyword evidence="10" id="KW-1185">Reference proteome</keyword>
<evidence type="ECO:0000256" key="3">
    <source>
        <dbReference type="ARBA" id="ARBA00023026"/>
    </source>
</evidence>
<keyword evidence="4" id="KW-1015">Disulfide bond</keyword>
<evidence type="ECO:0000256" key="2">
    <source>
        <dbReference type="ARBA" id="ARBA00017346"/>
    </source>
</evidence>
<dbReference type="Proteomes" id="UP001629523">
    <property type="component" value="Unassembled WGS sequence"/>
</dbReference>
<evidence type="ECO:0000259" key="8">
    <source>
        <dbReference type="PROSITE" id="PS51782"/>
    </source>
</evidence>
<name>A0ABW9EZZ5_9GAMM</name>
<dbReference type="Pfam" id="PF11924">
    <property type="entry name" value="IAT_beta"/>
    <property type="match status" value="1"/>
</dbReference>
<dbReference type="PROSITE" id="PS51127">
    <property type="entry name" value="BIG1"/>
    <property type="match status" value="11"/>
</dbReference>
<comment type="caution">
    <text evidence="9">The sequence shown here is derived from an EMBL/GenBank/DDBJ whole genome shotgun (WGS) entry which is preliminary data.</text>
</comment>
<accession>A0ABW9EZZ5</accession>
<feature type="domain" description="Big-1" evidence="7">
    <location>
        <begin position="642"/>
        <end position="734"/>
    </location>
</feature>
<sequence length="2504" mass="266082">MATIFKGIGRYLGNDFPKKAIAYAQIVLQVLLSTLPLYSVSFSTQANSDIPKKTVLFKQLHTLTPTETLESVAASYGLSIDELWALNINLYNNRSAFDAVKYGAVVYVPNQEEEQRATQQASLVASHLSQVGNSLSSENRVDAFSRLAKGMLLSSTAKTVEEWLGHIGQAQVKLQTDDKNDFSGSEIDLFIPLDDQPEKLAFSQFGFRRIDQRNIMNIGLGQRHYVSDWMFGYNIFLDQQISGNAHRRVGFGGELARDYVKLSANSYHRLGGWKHSAKVEDYDERAANGYDIRTEAYLPFYPQLGGKLMYEKYFGDEVALFGINERQKNPSALTAGVSYTPIPLVSLGLDHTIGNGGKNKTGFNFGVNYEINTPWQKQIDPAAVQATRTLAGSRMDLVDRNNNIVLEYRKQQVVTLNLPDNISGKETQILPINYTFNARHGLDRIEWDAADVILAGGQVSDLGNLAYHVALPPYIDGAANAYVLSGRAVDKKGNYSTSSSTNIYVTGVNINIINSVSSLTPATLPANATSRSTLRLALKTDAGKPVSGAARNITFAVRNVTGNIPKIRRSAPSPVPVPVPVPVPEVAISDVQEIQTGVYEASLTSSSTVGSFAVTPTVRGIQLNPIILTQIADKTTATIPGSSSITLSTPTITANATDKTKLEVLVTDALGHPVAGVEVKWASDLNSPGLESVTSITNAQGIAENAFSSTVTGTANVTVQVGTAAPVSAGAIEIKPDNNTMAVKPSDFTVTTTSSQVVANGKDTTIYKLKVTDKQGNVVPGTAVEWSSNIGSFVQGNTTTITDANGETSIEFVSTKAETANVTATVGGKPYNAGKVVFIADRQSGKITLLPVRKNSAAANGTDSITLIAKIIDANGNPIKNEEIMWGAGNHKVTFSPATGKTQTNDLGESQITLTSTDVGNITINAQAVKGGLALNQVTEKLSFTADTVTAKITNWLAPTDTKQVADGLALVTYKVVVKDSNNHPVANSQVRWETNLGEFVSAQATHTITTTDSQGEATVDLVSAKAGSAVVKASVNGMQSTSSAKVEFIANSNSATIALAPMTQRDFVANDKDKVTYSVTVVDASNNPVTAENITWKDENGHPVSIDNPTSKTDSAGKSTVNITSRKAGTAKVSATLANGAKAIAPPITFNADRQTAKIESVVVTGSKVTAPDGSGSISYVTTVKDANGNPVSGMILSWGSNINNVANPSTTTDANGVSTQTITGTQAGKVDLSVQLTSGNNAATPVKNSNGAEFVAVTPVMTNANLLLQPNMIIADGKQSTTLKFTLRDANHNPVSGQESKIEVTQSVANHVTVGAITESAVKGVYQATITGTKEGAVDLTATVKGSNVSKTQKLTLQADNKTATLKTVTPNIKTAKADGKESITYTATVIDAQGNASLANVSVGWRTNLGELVAMSKTNASGMATVTLTSKQAGNATVTAIVSSTSQMDALPVTFTAGGIVTAQSSASVSAANLVADGTTTTTLTVKVNDANGNPLTGQSGKIKVTAANFPGLTLPGQFTEVSNGVYSATISGTKAGEGEIVTTLDGAELAKQTLKVIADVRTAKIAEVKPLKSVSVAVGDKVTYQAVIKDAHDNLLGADIPVHWSVNRDTLMSGKFISLTNNSGVAEVEISRDLAGDALVTAAVGNHSLQATAVKFTSGGVDISASNIQLLQGNIIADNFDIASIQVDIRDSKGNPLPNLASQITTSPKHGENGLEIETKANSSGGYLVTIKGTKAGNHAITVSVNGKPLPKVNLALVGDTTTAKLAKVNPNKTTFKADNIDQVIYTATVVDANNNLLAGYPVAWRLAQGAGQYDGLSYTNNLGVAETKLSASSLGQYKMVAQVRTLVMAAEDVSTVAGDVDPSQSDFVLDVAKIDASGNTKAKLTATLKDKFGNLLQGQKVNVKDSNSLKGIKFSANPMTDNKDGTYSTVVTSTAKGDTKFIASINGIDLTQQPQLLVGNIIPQLGFANSKDAITYSSKARKAQVLTGLPAGVTAHWSSDNSDVADVDATSGEIKVLKAGVVNISAVTLANATYAMGTASYQLTVDKADPQINFPVTKRDYKWMDSVSPQNFVLSNADVTPSELKTFWQSDDNRIATVDTQGRVALVKPGTTKIKVISEENERFKRSEASYDLSVAKYKQPISFANSVLTNKDSDSAIVQQPNENLSAHTHLQKQWSSDNNYIVNIATDGSAAAFTGPGKARITLKVVGNDWYEEQSGSYEQEVYAKPKATITETIARSNSADKVNEIVWSPVFTDDDLKVKLRSEYSGYKQATTATVSLLDSNGNIVLANETVYLRYDRGIETVTFKPKPEWVGKNLKIKVLARNIKGQESETFGANEIRVENNFKPHEVWRSAVLDKRTAQYDGYGKRITGGCPIINKGHYLELGWKINFSFDGELLHPMKISELNLYEWGPSGDDKKGLPLPITGFFKNFEHETSTRFVNKCLAGEKGEVTINTFIEYGGNQYEYEGKTTLKWNASGFSVHLTTDMLTIADRDQRP</sequence>
<dbReference type="PANTHER" id="PTHR39576:SF2">
    <property type="entry name" value="ATTACHING AND EFFACING PROTEIN HOMOLOG-RELATED"/>
    <property type="match status" value="1"/>
</dbReference>
<feature type="domain" description="Big-1" evidence="7">
    <location>
        <begin position="847"/>
        <end position="941"/>
    </location>
</feature>
<feature type="compositionally biased region" description="Polar residues" evidence="6">
    <location>
        <begin position="1108"/>
        <end position="1119"/>
    </location>
</feature>
<dbReference type="InterPro" id="IPR018392">
    <property type="entry name" value="LysM"/>
</dbReference>
<feature type="domain" description="Big-1" evidence="7">
    <location>
        <begin position="1160"/>
        <end position="1257"/>
    </location>
</feature>